<dbReference type="PANTHER" id="PTHR34846">
    <property type="entry name" value="4-CARBOXYMUCONOLACTONE DECARBOXYLASE FAMILY PROTEIN (AFU_ORTHOLOGUE AFUA_6G11590)"/>
    <property type="match status" value="1"/>
</dbReference>
<dbReference type="InterPro" id="IPR003779">
    <property type="entry name" value="CMD-like"/>
</dbReference>
<evidence type="ECO:0000313" key="4">
    <source>
        <dbReference type="Proteomes" id="UP001596548"/>
    </source>
</evidence>
<comment type="caution">
    <text evidence="3">The sequence shown here is derived from an EMBL/GenBank/DDBJ whole genome shotgun (WGS) entry which is preliminary data.</text>
</comment>
<accession>A0ABW2HLK8</accession>
<keyword evidence="1" id="KW-0472">Membrane</keyword>
<protein>
    <submittedName>
        <fullName evidence="3">Carboxymuconolactone decarboxylase family protein</fullName>
    </submittedName>
</protein>
<reference evidence="4" key="1">
    <citation type="journal article" date="2019" name="Int. J. Syst. Evol. Microbiol.">
        <title>The Global Catalogue of Microorganisms (GCM) 10K type strain sequencing project: providing services to taxonomists for standard genome sequencing and annotation.</title>
        <authorList>
            <consortium name="The Broad Institute Genomics Platform"/>
            <consortium name="The Broad Institute Genome Sequencing Center for Infectious Disease"/>
            <person name="Wu L."/>
            <person name="Ma J."/>
        </authorList>
    </citation>
    <scope>NUCLEOTIDE SEQUENCE [LARGE SCALE GENOMIC DNA]</scope>
    <source>
        <strain evidence="4">XZYJT-10</strain>
    </source>
</reference>
<dbReference type="Proteomes" id="UP001596548">
    <property type="component" value="Unassembled WGS sequence"/>
</dbReference>
<dbReference type="EMBL" id="JBHTBJ010000004">
    <property type="protein sequence ID" value="MFC7274077.1"/>
    <property type="molecule type" value="Genomic_DNA"/>
</dbReference>
<feature type="transmembrane region" description="Helical" evidence="1">
    <location>
        <begin position="15"/>
        <end position="37"/>
    </location>
</feature>
<proteinExistence type="predicted"/>
<evidence type="ECO:0000313" key="3">
    <source>
        <dbReference type="EMBL" id="MFC7274077.1"/>
    </source>
</evidence>
<gene>
    <name evidence="3" type="ORF">ACFQS1_08810</name>
</gene>
<dbReference type="PANTHER" id="PTHR34846:SF5">
    <property type="entry name" value="CARBOXYMUCONOLACTONE DECARBOXYLASE-LIKE DOMAIN-CONTAINING PROTEIN"/>
    <property type="match status" value="1"/>
</dbReference>
<organism evidence="3 4">
    <name type="scientific">Paractinoplanes rhizophilus</name>
    <dbReference type="NCBI Taxonomy" id="1416877"/>
    <lineage>
        <taxon>Bacteria</taxon>
        <taxon>Bacillati</taxon>
        <taxon>Actinomycetota</taxon>
        <taxon>Actinomycetes</taxon>
        <taxon>Micromonosporales</taxon>
        <taxon>Micromonosporaceae</taxon>
        <taxon>Paractinoplanes</taxon>
    </lineage>
</organism>
<evidence type="ECO:0000256" key="1">
    <source>
        <dbReference type="SAM" id="Phobius"/>
    </source>
</evidence>
<name>A0ABW2HLK8_9ACTN</name>
<evidence type="ECO:0000259" key="2">
    <source>
        <dbReference type="Pfam" id="PF02627"/>
    </source>
</evidence>
<dbReference type="Pfam" id="PF02627">
    <property type="entry name" value="CMD"/>
    <property type="match status" value="1"/>
</dbReference>
<dbReference type="RefSeq" id="WP_378965702.1">
    <property type="nucleotide sequence ID" value="NZ_JBHTBJ010000004.1"/>
</dbReference>
<keyword evidence="4" id="KW-1185">Reference proteome</keyword>
<dbReference type="SUPFAM" id="SSF69118">
    <property type="entry name" value="AhpD-like"/>
    <property type="match status" value="1"/>
</dbReference>
<feature type="domain" description="Carboxymuconolactone decarboxylase-like" evidence="2">
    <location>
        <begin position="50"/>
        <end position="113"/>
    </location>
</feature>
<dbReference type="InterPro" id="IPR029032">
    <property type="entry name" value="AhpD-like"/>
</dbReference>
<dbReference type="Gene3D" id="1.20.1290.10">
    <property type="entry name" value="AhpD-like"/>
    <property type="match status" value="1"/>
</dbReference>
<keyword evidence="1" id="KW-1133">Transmembrane helix</keyword>
<sequence length="184" mass="20510">MSRIAPLQPPYPEEAATLLAAMMPPGVPPIALFRLFARNLPMARATHGWGRYELGRDLTLTMRQREIVIDRTCARCGCEYEWSVHVQMFGARVALTPDQQRSLADGSATDACWTDDTERLLIEAVDALHDTSDIDDGLWARLAKSFDEPQLIDLLLLCGWYHAISFVARATRLPLESKPEASAA</sequence>
<keyword evidence="1" id="KW-0812">Transmembrane</keyword>